<dbReference type="Proteomes" id="UP000006247">
    <property type="component" value="Unassembled WGS sequence"/>
</dbReference>
<accession>C0E271</accession>
<reference evidence="1 2" key="1">
    <citation type="submission" date="2009-01" db="EMBL/GenBank/DDBJ databases">
        <authorList>
            <person name="Fulton L."/>
            <person name="Clifton S."/>
            <person name="Chinwalla A.T."/>
            <person name="Mitreva M."/>
            <person name="Sodergren E."/>
            <person name="Weinstock G."/>
            <person name="Clifton S."/>
            <person name="Dooling D.J."/>
            <person name="Fulton B."/>
            <person name="Minx P."/>
            <person name="Pepin K.H."/>
            <person name="Johnson M."/>
            <person name="Bhonagiri V."/>
            <person name="Nash W.E."/>
            <person name="Mardis E.R."/>
            <person name="Wilson R.K."/>
        </authorList>
    </citation>
    <scope>NUCLEOTIDE SEQUENCE [LARGE SCALE GENOMIC DNA]</scope>
    <source>
        <strain evidence="1 2">ATCC 33806</strain>
    </source>
</reference>
<dbReference type="Pfam" id="PF19264">
    <property type="entry name" value="DUF5907"/>
    <property type="match status" value="1"/>
</dbReference>
<dbReference type="HOGENOM" id="CLU_747447_0_0_11"/>
<evidence type="ECO:0000313" key="2">
    <source>
        <dbReference type="Proteomes" id="UP000006247"/>
    </source>
</evidence>
<organism evidence="1 2">
    <name type="scientific">Corynebacterium matruchotii ATCC 33806</name>
    <dbReference type="NCBI Taxonomy" id="566549"/>
    <lineage>
        <taxon>Bacteria</taxon>
        <taxon>Bacillati</taxon>
        <taxon>Actinomycetota</taxon>
        <taxon>Actinomycetes</taxon>
        <taxon>Mycobacteriales</taxon>
        <taxon>Corynebacteriaceae</taxon>
        <taxon>Corynebacterium</taxon>
    </lineage>
</organism>
<dbReference type="EMBL" id="ACEB01000017">
    <property type="protein sequence ID" value="EEG27413.1"/>
    <property type="molecule type" value="Genomic_DNA"/>
</dbReference>
<dbReference type="RefSeq" id="WP_005520638.1">
    <property type="nucleotide sequence ID" value="NZ_EQ973329.1"/>
</dbReference>
<gene>
    <name evidence="1" type="ORF">CORMATOL_01076</name>
</gene>
<sequence length="400" mass="42455">MRTLIIDLRDVGGKPHPEDYVLLQAPALRGSVESTGAVIMTAPVHVDLTDGKAEVQVEPGPLLVQIRTQSVRDSGPLEVIVPEGTGPVSLRTCIERSFQYRPAVESAVAADADRAYAALQGAITAERAAAQSAKAAATAAENANAALRPTPPASATVQGKIQLAGDLTGTAAEPKVITAGDVDFSIHHDAPRAAFVKTRADGQIAITTPSIVKPAHATNKDYVDKADNKLRLEKADKEHTHQLRDIQGLPAAASTFLTPGQASLMIRSDTGHADIVDPVTATHIANKGYVDTKIKEVNRRLDVPEEDMVRWDDGGIVFTRIGAMVWAVVGAAAAGVKGTLPPKFRPPHRDVDFFLTSPEKRSAPGWCTITKEGVVSVNFSDPAAKTGYGMGMYIRDFAID</sequence>
<dbReference type="AlphaFoldDB" id="C0E271"/>
<dbReference type="InterPro" id="IPR045571">
    <property type="entry name" value="DUF5907"/>
</dbReference>
<protein>
    <submittedName>
        <fullName evidence="1">Uncharacterized protein</fullName>
    </submittedName>
</protein>
<comment type="caution">
    <text evidence="1">The sequence shown here is derived from an EMBL/GenBank/DDBJ whole genome shotgun (WGS) entry which is preliminary data.</text>
</comment>
<proteinExistence type="predicted"/>
<evidence type="ECO:0000313" key="1">
    <source>
        <dbReference type="EMBL" id="EEG27413.1"/>
    </source>
</evidence>
<name>C0E271_9CORY</name>